<dbReference type="Gene3D" id="3.20.20.60">
    <property type="entry name" value="Phosphoenolpyruvate-binding domains"/>
    <property type="match status" value="1"/>
</dbReference>
<feature type="binding site" evidence="6">
    <location>
        <position position="118"/>
    </location>
    <ligand>
        <name>Mg(2+)</name>
        <dbReference type="ChEBI" id="CHEBI:18420"/>
    </ligand>
</feature>
<feature type="binding site" evidence="5">
    <location>
        <position position="118"/>
    </location>
    <ligand>
        <name>substrate</name>
    </ligand>
</feature>
<proteinExistence type="inferred from homology"/>
<keyword evidence="9" id="KW-1185">Reference proteome</keyword>
<dbReference type="Pfam" id="PF03328">
    <property type="entry name" value="HpcH_HpaI"/>
    <property type="match status" value="1"/>
</dbReference>
<evidence type="ECO:0000259" key="7">
    <source>
        <dbReference type="Pfam" id="PF03328"/>
    </source>
</evidence>
<evidence type="ECO:0000256" key="2">
    <source>
        <dbReference type="ARBA" id="ARBA00005568"/>
    </source>
</evidence>
<dbReference type="SUPFAM" id="SSF51621">
    <property type="entry name" value="Phosphoenolpyruvate/pyruvate domain"/>
    <property type="match status" value="1"/>
</dbReference>
<reference evidence="8" key="1">
    <citation type="submission" date="2021-05" db="EMBL/GenBank/DDBJ databases">
        <title>Genome of Sphingobium sp. strain.</title>
        <authorList>
            <person name="Fan R."/>
        </authorList>
    </citation>
    <scope>NUCLEOTIDE SEQUENCE</scope>
    <source>
        <strain evidence="8">H33</strain>
    </source>
</reference>
<dbReference type="InterPro" id="IPR015813">
    <property type="entry name" value="Pyrv/PenolPyrv_kinase-like_dom"/>
</dbReference>
<evidence type="ECO:0000256" key="3">
    <source>
        <dbReference type="ARBA" id="ARBA00022723"/>
    </source>
</evidence>
<dbReference type="InterPro" id="IPR005000">
    <property type="entry name" value="Aldolase/citrate-lyase_domain"/>
</dbReference>
<sequence>MPLRLVRTMLFVPASRPRAIEKARTVDCDFIILDLEDSVLPEDRDRARQTAVEAVRAGFGGRPCAIRINAEGRGDHGLDMVAVRAASPPYVILPKVIEPRQAHDAHLVTQRQVIAMIESPAGIVNCQRIAREPGVVALMAGTNDLRRGLAIPPDAPRSAFSLALQSIVLAARASGVAAFDGVYNNLEDPEGLAHECEEGRQMGFDGKSIIHPSHIEIANAAFSPSGPAVEQARSLVEAFTGGAQRYDGRMIETMHVEEAKALIDRAERQRRQHGGEEKPLV</sequence>
<feature type="domain" description="HpcH/HpaI aldolase/citrate lyase" evidence="7">
    <location>
        <begin position="7"/>
        <end position="212"/>
    </location>
</feature>
<evidence type="ECO:0000256" key="5">
    <source>
        <dbReference type="PIRSR" id="PIRSR015582-1"/>
    </source>
</evidence>
<dbReference type="GO" id="GO:0016829">
    <property type="term" value="F:lyase activity"/>
    <property type="evidence" value="ECO:0007669"/>
    <property type="project" value="UniProtKB-KW"/>
</dbReference>
<feature type="binding site" evidence="6">
    <location>
        <position position="144"/>
    </location>
    <ligand>
        <name>Mg(2+)</name>
        <dbReference type="ChEBI" id="CHEBI:18420"/>
    </ligand>
</feature>
<comment type="cofactor">
    <cofactor evidence="1">
        <name>Mg(2+)</name>
        <dbReference type="ChEBI" id="CHEBI:18420"/>
    </cofactor>
</comment>
<dbReference type="InterPro" id="IPR040442">
    <property type="entry name" value="Pyrv_kinase-like_dom_sf"/>
</dbReference>
<evidence type="ECO:0000313" key="8">
    <source>
        <dbReference type="EMBL" id="MBT2189332.1"/>
    </source>
</evidence>
<dbReference type="Proteomes" id="UP001138757">
    <property type="component" value="Unassembled WGS sequence"/>
</dbReference>
<evidence type="ECO:0000256" key="4">
    <source>
        <dbReference type="ARBA" id="ARBA00022842"/>
    </source>
</evidence>
<dbReference type="GO" id="GO:0006107">
    <property type="term" value="P:oxaloacetate metabolic process"/>
    <property type="evidence" value="ECO:0007669"/>
    <property type="project" value="TreeGrafter"/>
</dbReference>
<keyword evidence="8" id="KW-0456">Lyase</keyword>
<evidence type="ECO:0000256" key="6">
    <source>
        <dbReference type="PIRSR" id="PIRSR015582-2"/>
    </source>
</evidence>
<dbReference type="PANTHER" id="PTHR32308:SF10">
    <property type="entry name" value="CITRATE LYASE SUBUNIT BETA"/>
    <property type="match status" value="1"/>
</dbReference>
<dbReference type="InterPro" id="IPR011206">
    <property type="entry name" value="Citrate_lyase_beta/mcl1/mcl2"/>
</dbReference>
<dbReference type="AlphaFoldDB" id="A0A9X1DFH9"/>
<feature type="binding site" evidence="5">
    <location>
        <position position="67"/>
    </location>
    <ligand>
        <name>substrate</name>
    </ligand>
</feature>
<dbReference type="PIRSF" id="PIRSF015582">
    <property type="entry name" value="Cit_lyase_B"/>
    <property type="match status" value="1"/>
</dbReference>
<dbReference type="PANTHER" id="PTHR32308">
    <property type="entry name" value="LYASE BETA SUBUNIT, PUTATIVE (AFU_ORTHOLOGUE AFUA_4G13030)-RELATED"/>
    <property type="match status" value="1"/>
</dbReference>
<evidence type="ECO:0000256" key="1">
    <source>
        <dbReference type="ARBA" id="ARBA00001946"/>
    </source>
</evidence>
<keyword evidence="3 6" id="KW-0479">Metal-binding</keyword>
<organism evidence="8 9">
    <name type="scientific">Sphingobium nicotianae</name>
    <dbReference type="NCBI Taxonomy" id="2782607"/>
    <lineage>
        <taxon>Bacteria</taxon>
        <taxon>Pseudomonadati</taxon>
        <taxon>Pseudomonadota</taxon>
        <taxon>Alphaproteobacteria</taxon>
        <taxon>Sphingomonadales</taxon>
        <taxon>Sphingomonadaceae</taxon>
        <taxon>Sphingobium</taxon>
    </lineage>
</organism>
<dbReference type="GO" id="GO:0000287">
    <property type="term" value="F:magnesium ion binding"/>
    <property type="evidence" value="ECO:0007669"/>
    <property type="project" value="TreeGrafter"/>
</dbReference>
<name>A0A9X1DFH9_9SPHN</name>
<comment type="caution">
    <text evidence="8">The sequence shown here is derived from an EMBL/GenBank/DDBJ whole genome shotgun (WGS) entry which is preliminary data.</text>
</comment>
<protein>
    <submittedName>
        <fullName evidence="8">CoA ester lyase</fullName>
    </submittedName>
</protein>
<evidence type="ECO:0000313" key="9">
    <source>
        <dbReference type="Proteomes" id="UP001138757"/>
    </source>
</evidence>
<keyword evidence="4 6" id="KW-0460">Magnesium</keyword>
<accession>A0A9X1DFH9</accession>
<dbReference type="EMBL" id="JAHGAW010000017">
    <property type="protein sequence ID" value="MBT2189332.1"/>
    <property type="molecule type" value="Genomic_DNA"/>
</dbReference>
<comment type="similarity">
    <text evidence="2">Belongs to the HpcH/HpaI aldolase family.</text>
</comment>
<gene>
    <name evidence="8" type="ORF">KK488_20465</name>
</gene>